<organism evidence="1 2">
    <name type="scientific">Ruixingdingia sedimenti</name>
    <dbReference type="NCBI Taxonomy" id="3073604"/>
    <lineage>
        <taxon>Bacteria</taxon>
        <taxon>Pseudomonadati</taxon>
        <taxon>Pseudomonadota</taxon>
        <taxon>Alphaproteobacteria</taxon>
        <taxon>Rhodobacterales</taxon>
        <taxon>Paracoccaceae</taxon>
        <taxon>Ruixingdingia</taxon>
    </lineage>
</organism>
<reference evidence="1 2" key="1">
    <citation type="submission" date="2023-09" db="EMBL/GenBank/DDBJ databases">
        <title>Xinfangfangia sedmenti sp. nov., isolated the sedment.</title>
        <authorList>
            <person name="Xu L."/>
        </authorList>
    </citation>
    <scope>NUCLEOTIDE SEQUENCE [LARGE SCALE GENOMIC DNA]</scope>
    <source>
        <strain evidence="1 2">LG-4</strain>
    </source>
</reference>
<evidence type="ECO:0000313" key="1">
    <source>
        <dbReference type="EMBL" id="MDR5654215.1"/>
    </source>
</evidence>
<name>A0ABU1FBF6_9RHOB</name>
<dbReference type="Proteomes" id="UP001247754">
    <property type="component" value="Unassembled WGS sequence"/>
</dbReference>
<protein>
    <submittedName>
        <fullName evidence="1">Uncharacterized protein</fullName>
    </submittedName>
</protein>
<dbReference type="EMBL" id="JAVKPH010000023">
    <property type="protein sequence ID" value="MDR5654215.1"/>
    <property type="molecule type" value="Genomic_DNA"/>
</dbReference>
<keyword evidence="2" id="KW-1185">Reference proteome</keyword>
<gene>
    <name evidence="1" type="ORF">RGD00_16500</name>
</gene>
<proteinExistence type="predicted"/>
<dbReference type="RefSeq" id="WP_310458389.1">
    <property type="nucleotide sequence ID" value="NZ_JAVKPH010000023.1"/>
</dbReference>
<accession>A0ABU1FBF6</accession>
<comment type="caution">
    <text evidence="1">The sequence shown here is derived from an EMBL/GenBank/DDBJ whole genome shotgun (WGS) entry which is preliminary data.</text>
</comment>
<sequence>MIPKHPDVIVIISGHDGNAFVVLGRCCQAAREAGHSEEEIAKFMTEATAGDYDHLLQTAMRWFEVR</sequence>
<evidence type="ECO:0000313" key="2">
    <source>
        <dbReference type="Proteomes" id="UP001247754"/>
    </source>
</evidence>